<gene>
    <name evidence="2" type="ORF">DCC81_03525</name>
</gene>
<evidence type="ECO:0000313" key="3">
    <source>
        <dbReference type="Proteomes" id="UP000244450"/>
    </source>
</evidence>
<evidence type="ECO:0000256" key="1">
    <source>
        <dbReference type="SAM" id="SignalP"/>
    </source>
</evidence>
<evidence type="ECO:0000313" key="2">
    <source>
        <dbReference type="EMBL" id="PUZ28564.1"/>
    </source>
</evidence>
<proteinExistence type="predicted"/>
<accession>A0A2T7BLK3</accession>
<keyword evidence="1" id="KW-0732">Signal</keyword>
<organism evidence="2 3">
    <name type="scientific">Chitinophaga parva</name>
    <dbReference type="NCBI Taxonomy" id="2169414"/>
    <lineage>
        <taxon>Bacteria</taxon>
        <taxon>Pseudomonadati</taxon>
        <taxon>Bacteroidota</taxon>
        <taxon>Chitinophagia</taxon>
        <taxon>Chitinophagales</taxon>
        <taxon>Chitinophagaceae</taxon>
        <taxon>Chitinophaga</taxon>
    </lineage>
</organism>
<keyword evidence="3" id="KW-1185">Reference proteome</keyword>
<comment type="caution">
    <text evidence="2">The sequence shown here is derived from an EMBL/GenBank/DDBJ whole genome shotgun (WGS) entry which is preliminary data.</text>
</comment>
<dbReference type="RefSeq" id="WP_108685203.1">
    <property type="nucleotide sequence ID" value="NZ_QCYK01000001.1"/>
</dbReference>
<feature type="signal peptide" evidence="1">
    <location>
        <begin position="1"/>
        <end position="20"/>
    </location>
</feature>
<dbReference type="AlphaFoldDB" id="A0A2T7BLK3"/>
<feature type="chain" id="PRO_5015675198" evidence="1">
    <location>
        <begin position="21"/>
        <end position="147"/>
    </location>
</feature>
<dbReference type="EMBL" id="QCYK01000001">
    <property type="protein sequence ID" value="PUZ28564.1"/>
    <property type="molecule type" value="Genomic_DNA"/>
</dbReference>
<reference evidence="2 3" key="1">
    <citation type="submission" date="2018-04" db="EMBL/GenBank/DDBJ databases">
        <title>Chitinophaga fuyangensis sp. nov., isolated from soil in a chemical factory.</title>
        <authorList>
            <person name="Chen K."/>
        </authorList>
    </citation>
    <scope>NUCLEOTIDE SEQUENCE [LARGE SCALE GENOMIC DNA]</scope>
    <source>
        <strain evidence="2 3">LY-1</strain>
    </source>
</reference>
<name>A0A2T7BLK3_9BACT</name>
<protein>
    <submittedName>
        <fullName evidence="2">Uncharacterized protein</fullName>
    </submittedName>
</protein>
<sequence>MGKKLILIGLFLTVMFGARAQQPITYTFEQPATDSLQSGINWFEKMYHKPIKSLKVYAIVVERDGSIEIYLQEYSPVHLPGLLGVIKASNRRIKIKEGLYIPVVFPSDVHSAQLQQDKIAILPYSGYYVKMVYEQLKLKNVETRLLF</sequence>
<dbReference type="Proteomes" id="UP000244450">
    <property type="component" value="Unassembled WGS sequence"/>
</dbReference>